<keyword evidence="1" id="KW-0472">Membrane</keyword>
<accession>A0AAV2YRQ8</accession>
<dbReference type="Proteomes" id="UP001146120">
    <property type="component" value="Unassembled WGS sequence"/>
</dbReference>
<reference evidence="2" key="1">
    <citation type="submission" date="2022-11" db="EMBL/GenBank/DDBJ databases">
        <authorList>
            <person name="Morgan W.R."/>
            <person name="Tartar A."/>
        </authorList>
    </citation>
    <scope>NUCLEOTIDE SEQUENCE</scope>
    <source>
        <strain evidence="2">ARSEF 373</strain>
    </source>
</reference>
<name>A0AAV2YRQ8_9STRA</name>
<keyword evidence="3" id="KW-1185">Reference proteome</keyword>
<evidence type="ECO:0000313" key="3">
    <source>
        <dbReference type="Proteomes" id="UP001146120"/>
    </source>
</evidence>
<sequence>MRAVSSLRVKRVADAASAEQEMQSCKENSGASMTVVLVSRVLKVFVVVGVVASAMWVAWRTLGQVQVWMTSAGVMMVLMSVASAFQEVKAVKSSSAVFLEEEMESCGGKMMSLPQSIPDAHNHARAMAMRNESILCPNARAPLPTATIPAANSSSLNARLSVIPVETKSKPAASTPVAVSPTPSSAAVLNAASPAIAQAATNALPTVNQELPPTTSEFQLIRRKNSDVNTLNNNKMTVLHCGTVIDVQGSQGFIMPHDLVFAANLNDMLSRFRLPLAIPFDLVGIPEVTRSKLVVGQPVEFSYSSEVDQFESKAAGVRALNVTPLSSPMHLNEDIMKSRNALLTCKQAREESFARAMDELKMISPRHEPVKHHVDLIKYAEHLDDDAPLDLFLTPAQRGKHV</sequence>
<keyword evidence="1" id="KW-1133">Transmembrane helix</keyword>
<dbReference type="AlphaFoldDB" id="A0AAV2YRQ8"/>
<organism evidence="2 3">
    <name type="scientific">Lagenidium giganteum</name>
    <dbReference type="NCBI Taxonomy" id="4803"/>
    <lineage>
        <taxon>Eukaryota</taxon>
        <taxon>Sar</taxon>
        <taxon>Stramenopiles</taxon>
        <taxon>Oomycota</taxon>
        <taxon>Peronosporomycetes</taxon>
        <taxon>Pythiales</taxon>
        <taxon>Pythiaceae</taxon>
    </lineage>
</organism>
<evidence type="ECO:0000313" key="2">
    <source>
        <dbReference type="EMBL" id="DAZ96069.1"/>
    </source>
</evidence>
<reference evidence="2" key="2">
    <citation type="journal article" date="2023" name="Microbiol Resour">
        <title>Decontamination and Annotation of the Draft Genome Sequence of the Oomycete Lagenidium giganteum ARSEF 373.</title>
        <authorList>
            <person name="Morgan W.R."/>
            <person name="Tartar A."/>
        </authorList>
    </citation>
    <scope>NUCLEOTIDE SEQUENCE</scope>
    <source>
        <strain evidence="2">ARSEF 373</strain>
    </source>
</reference>
<gene>
    <name evidence="2" type="ORF">N0F65_005847</name>
</gene>
<evidence type="ECO:0000256" key="1">
    <source>
        <dbReference type="SAM" id="Phobius"/>
    </source>
</evidence>
<comment type="caution">
    <text evidence="2">The sequence shown here is derived from an EMBL/GenBank/DDBJ whole genome shotgun (WGS) entry which is preliminary data.</text>
</comment>
<protein>
    <submittedName>
        <fullName evidence="2">Uncharacterized protein</fullName>
    </submittedName>
</protein>
<feature type="transmembrane region" description="Helical" evidence="1">
    <location>
        <begin position="41"/>
        <end position="59"/>
    </location>
</feature>
<proteinExistence type="predicted"/>
<keyword evidence="1" id="KW-0812">Transmembrane</keyword>
<dbReference type="EMBL" id="DAKRPA010000179">
    <property type="protein sequence ID" value="DAZ96069.1"/>
    <property type="molecule type" value="Genomic_DNA"/>
</dbReference>